<dbReference type="EMBL" id="JBHTJG010000003">
    <property type="protein sequence ID" value="MFD0946189.1"/>
    <property type="molecule type" value="Genomic_DNA"/>
</dbReference>
<keyword evidence="3" id="KW-1185">Reference proteome</keyword>
<keyword evidence="1" id="KW-0472">Membrane</keyword>
<proteinExistence type="predicted"/>
<dbReference type="RefSeq" id="WP_264943563.1">
    <property type="nucleotide sequence ID" value="NZ_JAPDRA010000003.1"/>
</dbReference>
<feature type="transmembrane region" description="Helical" evidence="1">
    <location>
        <begin position="23"/>
        <end position="47"/>
    </location>
</feature>
<reference evidence="3" key="1">
    <citation type="journal article" date="2019" name="Int. J. Syst. Evol. Microbiol.">
        <title>The Global Catalogue of Microorganisms (GCM) 10K type strain sequencing project: providing services to taxonomists for standard genome sequencing and annotation.</title>
        <authorList>
            <consortium name="The Broad Institute Genomics Platform"/>
            <consortium name="The Broad Institute Genome Sequencing Center for Infectious Disease"/>
            <person name="Wu L."/>
            <person name="Ma J."/>
        </authorList>
    </citation>
    <scope>NUCLEOTIDE SEQUENCE [LARGE SCALE GENOMIC DNA]</scope>
    <source>
        <strain evidence="3">CCUG 62982</strain>
    </source>
</reference>
<sequence length="100" mass="11218">MDNGFFGKLLSFDEMIGGMLIRILYYIGLVGIAIYSLVLLAAAFSAAQYSVGYFLLGIGAAVICLVVGTLFWRFYCELMILMFRIYDRMGEIRDRLPPAP</sequence>
<comment type="caution">
    <text evidence="2">The sequence shown here is derived from an EMBL/GenBank/DDBJ whole genome shotgun (WGS) entry which is preliminary data.</text>
</comment>
<organism evidence="2 3">
    <name type="scientific">Sphingomonas canadensis</name>
    <dbReference type="NCBI Taxonomy" id="1219257"/>
    <lineage>
        <taxon>Bacteria</taxon>
        <taxon>Pseudomonadati</taxon>
        <taxon>Pseudomonadota</taxon>
        <taxon>Alphaproteobacteria</taxon>
        <taxon>Sphingomonadales</taxon>
        <taxon>Sphingomonadaceae</taxon>
        <taxon>Sphingomonas</taxon>
    </lineage>
</organism>
<gene>
    <name evidence="2" type="ORF">ACFQ1E_07570</name>
</gene>
<dbReference type="Pfam" id="PF14110">
    <property type="entry name" value="DUF4282"/>
    <property type="match status" value="1"/>
</dbReference>
<evidence type="ECO:0000313" key="3">
    <source>
        <dbReference type="Proteomes" id="UP001596977"/>
    </source>
</evidence>
<evidence type="ECO:0000256" key="1">
    <source>
        <dbReference type="SAM" id="Phobius"/>
    </source>
</evidence>
<name>A0ABW3H4E6_9SPHN</name>
<keyword evidence="1" id="KW-0812">Transmembrane</keyword>
<feature type="transmembrane region" description="Helical" evidence="1">
    <location>
        <begin position="53"/>
        <end position="75"/>
    </location>
</feature>
<accession>A0ABW3H4E6</accession>
<protein>
    <submittedName>
        <fullName evidence="2">DUF4282 domain-containing protein</fullName>
    </submittedName>
</protein>
<dbReference type="Proteomes" id="UP001596977">
    <property type="component" value="Unassembled WGS sequence"/>
</dbReference>
<evidence type="ECO:0000313" key="2">
    <source>
        <dbReference type="EMBL" id="MFD0946189.1"/>
    </source>
</evidence>
<dbReference type="InterPro" id="IPR025557">
    <property type="entry name" value="DUF4282"/>
</dbReference>
<keyword evidence="1" id="KW-1133">Transmembrane helix</keyword>